<keyword evidence="5" id="KW-1185">Reference proteome</keyword>
<dbReference type="PANTHER" id="PTHR30053">
    <property type="entry name" value="ELONGATION FACTOR P"/>
    <property type="match status" value="1"/>
</dbReference>
<dbReference type="InterPro" id="IPR008991">
    <property type="entry name" value="Translation_prot_SH3-like_sf"/>
</dbReference>
<dbReference type="FunFam" id="2.40.50.140:FF:000004">
    <property type="entry name" value="Elongation factor P"/>
    <property type="match status" value="1"/>
</dbReference>
<dbReference type="STRING" id="1679444.PYTT_0706"/>
<feature type="domain" description="Elongation factor P C-terminal" evidence="2">
    <location>
        <begin position="150"/>
        <end position="205"/>
    </location>
</feature>
<dbReference type="InterPro" id="IPR012340">
    <property type="entry name" value="NA-bd_OB-fold"/>
</dbReference>
<evidence type="ECO:0000256" key="1">
    <source>
        <dbReference type="ARBA" id="ARBA00009479"/>
    </source>
</evidence>
<dbReference type="Pfam" id="PF09285">
    <property type="entry name" value="Elong-fact-P_C"/>
    <property type="match status" value="1"/>
</dbReference>
<dbReference type="GO" id="GO:0005829">
    <property type="term" value="C:cytosol"/>
    <property type="evidence" value="ECO:0007669"/>
    <property type="project" value="UniProtKB-ARBA"/>
</dbReference>
<evidence type="ECO:0000313" key="4">
    <source>
        <dbReference type="EMBL" id="SEH78256.1"/>
    </source>
</evidence>
<dbReference type="KEGG" id="agl:PYTT_0706"/>
<reference evidence="5" key="1">
    <citation type="submission" date="2016-09" db="EMBL/GenBank/DDBJ databases">
        <authorList>
            <person name="Koehorst J."/>
        </authorList>
    </citation>
    <scope>NUCLEOTIDE SEQUENCE [LARGE SCALE GENOMIC DNA]</scope>
</reference>
<dbReference type="SMART" id="SM00841">
    <property type="entry name" value="Elong-fact-P_C"/>
    <property type="match status" value="1"/>
</dbReference>
<dbReference type="GO" id="GO:0003746">
    <property type="term" value="F:translation elongation factor activity"/>
    <property type="evidence" value="ECO:0007669"/>
    <property type="project" value="UniProtKB-KW"/>
</dbReference>
<dbReference type="InterPro" id="IPR015365">
    <property type="entry name" value="Elong-fact-P_C"/>
</dbReference>
<dbReference type="InterPro" id="IPR020599">
    <property type="entry name" value="Transl_elong_fac_P/YeiP"/>
</dbReference>
<feature type="domain" description="Translation elongation factor P/YeiP central" evidence="3">
    <location>
        <begin position="88"/>
        <end position="142"/>
    </location>
</feature>
<protein>
    <submittedName>
        <fullName evidence="4">Translation elongation factor p/yeip central</fullName>
    </submittedName>
</protein>
<dbReference type="Gene3D" id="2.40.50.140">
    <property type="entry name" value="Nucleic acid-binding proteins"/>
    <property type="match status" value="2"/>
</dbReference>
<dbReference type="Proteomes" id="UP000176204">
    <property type="component" value="Chromosome I"/>
</dbReference>
<dbReference type="InterPro" id="IPR013185">
    <property type="entry name" value="Transl_elong_KOW-like"/>
</dbReference>
<dbReference type="Gene3D" id="2.30.30.30">
    <property type="match status" value="1"/>
</dbReference>
<keyword evidence="4" id="KW-0251">Elongation factor</keyword>
<keyword evidence="4" id="KW-0648">Protein biosynthesis</keyword>
<dbReference type="AlphaFoldDB" id="A0A1H6KXA4"/>
<dbReference type="RefSeq" id="WP_342744168.1">
    <property type="nucleotide sequence ID" value="NZ_LT629973.1"/>
</dbReference>
<comment type="similarity">
    <text evidence="1">Belongs to the elongation factor P family.</text>
</comment>
<dbReference type="GO" id="GO:0043043">
    <property type="term" value="P:peptide biosynthetic process"/>
    <property type="evidence" value="ECO:0007669"/>
    <property type="project" value="InterPro"/>
</dbReference>
<dbReference type="PIRSF" id="PIRSF005901">
    <property type="entry name" value="EF-P"/>
    <property type="match status" value="1"/>
</dbReference>
<gene>
    <name evidence="4" type="ORF">PYTT_0706</name>
</gene>
<sequence length="208" mass="23211">MNGGFFLDGRGCNWYAPRHMAKVPVINLRKGHAVNHNNDVCVVVSMEHKCPPRMASYVQMSIRSIATKKIYNLRLTSNEYLEGVNLAREEYEFSYIDGMGYHFLEPDTYDDVTVTEDIVEPVKDYLIEGGTYILMFTDETVVSIELPAAITMTVAEAAEGVKGDSANNVYKPATMETGLVVQVPLFIKPGERISVKTEDGSYLGRVNN</sequence>
<dbReference type="InterPro" id="IPR001059">
    <property type="entry name" value="Transl_elong_P/YeiP_cen"/>
</dbReference>
<name>A0A1H6KXA4_9BACT</name>
<accession>A0A1H6KXA4</accession>
<dbReference type="Pfam" id="PF08207">
    <property type="entry name" value="EFP_N"/>
    <property type="match status" value="1"/>
</dbReference>
<dbReference type="CDD" id="cd05794">
    <property type="entry name" value="S1_EF-P_repeat_2"/>
    <property type="match status" value="1"/>
</dbReference>
<dbReference type="PROSITE" id="PS01275">
    <property type="entry name" value="EFP"/>
    <property type="match status" value="1"/>
</dbReference>
<dbReference type="EMBL" id="LT629973">
    <property type="protein sequence ID" value="SEH78256.1"/>
    <property type="molecule type" value="Genomic_DNA"/>
</dbReference>
<organism evidence="4 5">
    <name type="scientific">Akkermansia glycaniphila</name>
    <dbReference type="NCBI Taxonomy" id="1679444"/>
    <lineage>
        <taxon>Bacteria</taxon>
        <taxon>Pseudomonadati</taxon>
        <taxon>Verrucomicrobiota</taxon>
        <taxon>Verrucomicrobiia</taxon>
        <taxon>Verrucomicrobiales</taxon>
        <taxon>Akkermansiaceae</taxon>
        <taxon>Akkermansia</taxon>
    </lineage>
</organism>
<dbReference type="PANTHER" id="PTHR30053:SF14">
    <property type="entry name" value="TRANSLATION ELONGATION FACTOR KOW-LIKE DOMAIN-CONTAINING PROTEIN"/>
    <property type="match status" value="1"/>
</dbReference>
<dbReference type="Pfam" id="PF01132">
    <property type="entry name" value="EFP"/>
    <property type="match status" value="1"/>
</dbReference>
<dbReference type="SUPFAM" id="SSF50104">
    <property type="entry name" value="Translation proteins SH3-like domain"/>
    <property type="match status" value="1"/>
</dbReference>
<evidence type="ECO:0000259" key="2">
    <source>
        <dbReference type="SMART" id="SM00841"/>
    </source>
</evidence>
<dbReference type="SUPFAM" id="SSF50249">
    <property type="entry name" value="Nucleic acid-binding proteins"/>
    <property type="match status" value="2"/>
</dbReference>
<dbReference type="SMART" id="SM01185">
    <property type="entry name" value="EFP"/>
    <property type="match status" value="1"/>
</dbReference>
<evidence type="ECO:0000259" key="3">
    <source>
        <dbReference type="SMART" id="SM01185"/>
    </source>
</evidence>
<dbReference type="InterPro" id="IPR013852">
    <property type="entry name" value="Transl_elong_P/YeiP_CS"/>
</dbReference>
<dbReference type="NCBIfam" id="NF001810">
    <property type="entry name" value="PRK00529.1"/>
    <property type="match status" value="1"/>
</dbReference>
<evidence type="ECO:0000313" key="5">
    <source>
        <dbReference type="Proteomes" id="UP000176204"/>
    </source>
</evidence>
<proteinExistence type="inferred from homology"/>
<dbReference type="InterPro" id="IPR014722">
    <property type="entry name" value="Rib_uL2_dom2"/>
</dbReference>